<organism evidence="3 4">
    <name type="scientific">Halovenus salina</name>
    <dbReference type="NCBI Taxonomy" id="1510225"/>
    <lineage>
        <taxon>Archaea</taxon>
        <taxon>Methanobacteriati</taxon>
        <taxon>Methanobacteriota</taxon>
        <taxon>Stenosarchaea group</taxon>
        <taxon>Halobacteria</taxon>
        <taxon>Halobacteriales</taxon>
        <taxon>Haloarculaceae</taxon>
        <taxon>Halovenus</taxon>
    </lineage>
</organism>
<feature type="transmembrane region" description="Helical" evidence="2">
    <location>
        <begin position="261"/>
        <end position="281"/>
    </location>
</feature>
<keyword evidence="2" id="KW-0812">Transmembrane</keyword>
<keyword evidence="2" id="KW-0472">Membrane</keyword>
<dbReference type="EMBL" id="JBHSZI010000001">
    <property type="protein sequence ID" value="MFC7057870.1"/>
    <property type="molecule type" value="Genomic_DNA"/>
</dbReference>
<comment type="caution">
    <text evidence="3">The sequence shown here is derived from an EMBL/GenBank/DDBJ whole genome shotgun (WGS) entry which is preliminary data.</text>
</comment>
<dbReference type="PANTHER" id="PTHR35902:SF6">
    <property type="entry name" value="CONSERVED WITHIN P. AEROPHILUM"/>
    <property type="match status" value="1"/>
</dbReference>
<dbReference type="AlphaFoldDB" id="A0ABD5W2U3"/>
<dbReference type="Proteomes" id="UP001596445">
    <property type="component" value="Unassembled WGS sequence"/>
</dbReference>
<evidence type="ECO:0000313" key="3">
    <source>
        <dbReference type="EMBL" id="MFC7057870.1"/>
    </source>
</evidence>
<gene>
    <name evidence="3" type="ORF">ACFQQG_06435</name>
</gene>
<name>A0ABD5W2U3_9EURY</name>
<dbReference type="RefSeq" id="WP_382184664.1">
    <property type="nucleotide sequence ID" value="NZ_JBHSZI010000001.1"/>
</dbReference>
<evidence type="ECO:0000256" key="2">
    <source>
        <dbReference type="SAM" id="Phobius"/>
    </source>
</evidence>
<protein>
    <recommendedName>
        <fullName evidence="5">Carboxypeptidase regulatory-like domain-containing protein</fullName>
    </recommendedName>
</protein>
<evidence type="ECO:0008006" key="5">
    <source>
        <dbReference type="Google" id="ProtNLM"/>
    </source>
</evidence>
<feature type="region of interest" description="Disordered" evidence="1">
    <location>
        <begin position="50"/>
        <end position="70"/>
    </location>
</feature>
<accession>A0ABD5W2U3</accession>
<evidence type="ECO:0000256" key="1">
    <source>
        <dbReference type="SAM" id="MobiDB-lite"/>
    </source>
</evidence>
<evidence type="ECO:0000313" key="4">
    <source>
        <dbReference type="Proteomes" id="UP001596445"/>
    </source>
</evidence>
<dbReference type="PANTHER" id="PTHR35902">
    <property type="entry name" value="S-LAYER DOMAIN-LIKE PROTEIN-RELATED"/>
    <property type="match status" value="1"/>
</dbReference>
<proteinExistence type="predicted"/>
<sequence length="284" mass="28899">MEFREPSETAEVDIAEASVSATPNGVRINGSLFTAGDLSVRDVRITAADAEGVEPARPEPQSYISSLSGDGTGSFELTTALADDRERIPLSVQYRTDGVERTTTVEVPYSGPRSVPPVQLSSVDVSGSGTVSITGEVANTRGNPVAGVTVSVVDAEGVSPGTSGEFFAGSIEGGQFTPLERITAEVTGNRNTIPIELSYSFRGTQYSTVVEVDYDNPNASTGGGSDDGSAGSGGQASDASLPEFDPGSGGDSGGGSALGGLPMLVGGVLVVVSLLIGAVVYRRR</sequence>
<feature type="compositionally biased region" description="Gly residues" evidence="1">
    <location>
        <begin position="221"/>
        <end position="234"/>
    </location>
</feature>
<keyword evidence="2" id="KW-1133">Transmembrane helix</keyword>
<reference evidence="3 4" key="1">
    <citation type="journal article" date="2019" name="Int. J. Syst. Evol. Microbiol.">
        <title>The Global Catalogue of Microorganisms (GCM) 10K type strain sequencing project: providing services to taxonomists for standard genome sequencing and annotation.</title>
        <authorList>
            <consortium name="The Broad Institute Genomics Platform"/>
            <consortium name="The Broad Institute Genome Sequencing Center for Infectious Disease"/>
            <person name="Wu L."/>
            <person name="Ma J."/>
        </authorList>
    </citation>
    <scope>NUCLEOTIDE SEQUENCE [LARGE SCALE GENOMIC DNA]</scope>
    <source>
        <strain evidence="3 4">JCM 30072</strain>
    </source>
</reference>
<keyword evidence="4" id="KW-1185">Reference proteome</keyword>
<feature type="region of interest" description="Disordered" evidence="1">
    <location>
        <begin position="214"/>
        <end position="253"/>
    </location>
</feature>